<reference evidence="9 10" key="1">
    <citation type="submission" date="2019-02" db="EMBL/GenBank/DDBJ databases">
        <title>Deep-cultivation of Planctomycetes and their phenomic and genomic characterization uncovers novel biology.</title>
        <authorList>
            <person name="Wiegand S."/>
            <person name="Jogler M."/>
            <person name="Boedeker C."/>
            <person name="Pinto D."/>
            <person name="Vollmers J."/>
            <person name="Rivas-Marin E."/>
            <person name="Kohn T."/>
            <person name="Peeters S.H."/>
            <person name="Heuer A."/>
            <person name="Rast P."/>
            <person name="Oberbeckmann S."/>
            <person name="Bunk B."/>
            <person name="Jeske O."/>
            <person name="Meyerdierks A."/>
            <person name="Storesund J.E."/>
            <person name="Kallscheuer N."/>
            <person name="Luecker S."/>
            <person name="Lage O.M."/>
            <person name="Pohl T."/>
            <person name="Merkel B.J."/>
            <person name="Hornburger P."/>
            <person name="Mueller R.-W."/>
            <person name="Bruemmer F."/>
            <person name="Labrenz M."/>
            <person name="Spormann A.M."/>
            <person name="Op den Camp H."/>
            <person name="Overmann J."/>
            <person name="Amann R."/>
            <person name="Jetten M.S.M."/>
            <person name="Mascher T."/>
            <person name="Medema M.H."/>
            <person name="Devos D.P."/>
            <person name="Kaster A.-K."/>
            <person name="Ovreas L."/>
            <person name="Rohde M."/>
            <person name="Galperin M.Y."/>
            <person name="Jogler C."/>
        </authorList>
    </citation>
    <scope>NUCLEOTIDE SEQUENCE [LARGE SCALE GENOMIC DNA]</scope>
    <source>
        <strain evidence="9 10">Pan181</strain>
    </source>
</reference>
<dbReference type="InterPro" id="IPR013783">
    <property type="entry name" value="Ig-like_fold"/>
</dbReference>
<dbReference type="Pfam" id="PF02837">
    <property type="entry name" value="Glyco_hydro_2_N"/>
    <property type="match status" value="1"/>
</dbReference>
<dbReference type="InterPro" id="IPR032312">
    <property type="entry name" value="LacZ_4"/>
</dbReference>
<comment type="similarity">
    <text evidence="2">Belongs to the glycosyl hydrolase 2 family.</text>
</comment>
<evidence type="ECO:0000313" key="10">
    <source>
        <dbReference type="Proteomes" id="UP000315750"/>
    </source>
</evidence>
<dbReference type="PROSITE" id="PS00608">
    <property type="entry name" value="GLYCOSYL_HYDROL_F2_2"/>
    <property type="match status" value="1"/>
</dbReference>
<dbReference type="Pfam" id="PF02836">
    <property type="entry name" value="Glyco_hydro_2_C"/>
    <property type="match status" value="1"/>
</dbReference>
<dbReference type="RefSeq" id="WP_145246805.1">
    <property type="nucleotide sequence ID" value="NZ_CP036278.1"/>
</dbReference>
<dbReference type="Gene3D" id="2.60.40.10">
    <property type="entry name" value="Immunoglobulins"/>
    <property type="match status" value="2"/>
</dbReference>
<dbReference type="GO" id="GO:0004565">
    <property type="term" value="F:beta-galactosidase activity"/>
    <property type="evidence" value="ECO:0007669"/>
    <property type="project" value="UniProtKB-EC"/>
</dbReference>
<dbReference type="PANTHER" id="PTHR46323:SF2">
    <property type="entry name" value="BETA-GALACTOSIDASE"/>
    <property type="match status" value="1"/>
</dbReference>
<dbReference type="InterPro" id="IPR008979">
    <property type="entry name" value="Galactose-bd-like_sf"/>
</dbReference>
<comment type="catalytic activity">
    <reaction evidence="1">
        <text>Hydrolysis of terminal non-reducing beta-D-galactose residues in beta-D-galactosides.</text>
        <dbReference type="EC" id="3.2.1.23"/>
    </reaction>
</comment>
<dbReference type="InterPro" id="IPR014718">
    <property type="entry name" value="GH-type_carb-bd"/>
</dbReference>
<sequence length="1273" mass="142112" precursor="true">MFAFRYSVVVALFAGMASAVLAAESHDWENPHTIGINKLPGRVFSMPYATATEALKTPWRDSSQVQSLNGAWKFHYSKRPEDRPVDFFKSDFDTLAWENIQVPGNWQTQGYGVPIYTNVTYPFQRDWPKVTSEPPADWTAHEYRNPVGSYRRTFELPTDWNGSEVFIHFGGVESAFYLWVNGEKVGYSQGSYLPAEFRLTKYLKPGENTIAVEVYRWSDGSYLEDQDFWRLSGIFRDVLLYRTPAVRLQDYHIAQDMDASYQNASFAVHATLQNLGDAEQGSMVRAALYDASGNQVWQSQIEAKLGSARTTEVELAGKLSDVHPWTGETPYCYDLVLSLINDKGKVTTAHHHTVGFRKVEISGKGEFLVNGKPIIFKGVNRHEHHPDFGRAVTRESMLRDLELFKQLNVNAVRLSHYPNHPDWYELCDRHGIYMVDEANIESHGYGYGDDSLAHVADFQNAHVNRCERMVLRDRNHPAIVMWSLGNEAGFGENFKAASAAIRAIDSSRPVHYERAPFDVPATSVNSVMYPGVEWLHSVGKANNPRPQFVCEYAHAMGNAIGNLDEYVEAYEAYPRLIGGCIWDWVDQGLRRPNPDGKIAPTGRSDYFAYGGDYGDKPNSGNFCINGVVTADRQITAKSMQVKHSYQPAQFTFDGSQLRLRNELFHTDLSKRCDLAWSITRDGESIASGTTKLPEIAPWTTEPVALQLPKVEPVAGSDVRLNLQLKLIEDEPLLPKGYVLADDQFGLPSPDAELKQPEKMGKFSVTKNRGEQGEGYSIRTAKMTAEIDATGQLTSLSCGGHNLLTNGQGFEPNLFRAPTDNDNYLAGAMRTARLGDLKPADNCRVSITYQSDFVVQITAQRTYEGNDFYVELSVAYTFFGDGSLLVDSVINPSNNEMVLPRVGLRAMLPKDLDQVTYYGRGPYENYCDRKTSQFIGRYSATVDELYEDYVLPQSMANHCDTQWLTLRDKHGAGVLIQAYEPLSFTALKYTEQSLDTAAHPYELTAEDAVVLSLDGAHSGLGGGSCGPNCLTKYQHRGPARVRFCIHPLQPGDEPSTMIRTRVPVSPSLLVSRDRNNHLVVDGAPASDVQVVFGDQKAQAFQEGLDFTPGGLVAVQAVPKAEGELPGVVTKRTFTRSIDRSGWKVTVSSDDSDGRARGLIDGNKSTFWHTRWQSDTPHHPHEAVIDFGKPMTLTGLRATPRQGNINGRVQRYTVEVSVDGESWHEAAAGRLRNTERASTIRFDKTEECQYVRFTAESSYAGPWASMAELEPIEVE</sequence>
<keyword evidence="5 9" id="KW-0326">Glycosidase</keyword>
<evidence type="ECO:0000256" key="5">
    <source>
        <dbReference type="ARBA" id="ARBA00023295"/>
    </source>
</evidence>
<dbReference type="InterPro" id="IPR011013">
    <property type="entry name" value="Gal_mutarotase_sf_dom"/>
</dbReference>
<dbReference type="SUPFAM" id="SSF49303">
    <property type="entry name" value="beta-Galactosidase/glucuronidase domain"/>
    <property type="match status" value="2"/>
</dbReference>
<dbReference type="InterPro" id="IPR017853">
    <property type="entry name" value="GH"/>
</dbReference>
<dbReference type="InterPro" id="IPR006102">
    <property type="entry name" value="Ig-like_GH2"/>
</dbReference>
<dbReference type="SUPFAM" id="SSF49785">
    <property type="entry name" value="Galactose-binding domain-like"/>
    <property type="match status" value="2"/>
</dbReference>
<dbReference type="SMART" id="SM01038">
    <property type="entry name" value="Bgal_small_N"/>
    <property type="match status" value="1"/>
</dbReference>
<dbReference type="InterPro" id="IPR006101">
    <property type="entry name" value="Glyco_hydro_2"/>
</dbReference>
<evidence type="ECO:0000256" key="1">
    <source>
        <dbReference type="ARBA" id="ARBA00001412"/>
    </source>
</evidence>
<dbReference type="Gene3D" id="2.60.120.260">
    <property type="entry name" value="Galactose-binding domain-like"/>
    <property type="match status" value="2"/>
</dbReference>
<evidence type="ECO:0000256" key="7">
    <source>
        <dbReference type="SAM" id="SignalP"/>
    </source>
</evidence>
<feature type="signal peptide" evidence="7">
    <location>
        <begin position="1"/>
        <end position="22"/>
    </location>
</feature>
<dbReference type="GO" id="GO:0009341">
    <property type="term" value="C:beta-galactosidase complex"/>
    <property type="evidence" value="ECO:0007669"/>
    <property type="project" value="InterPro"/>
</dbReference>
<protein>
    <recommendedName>
        <fullName evidence="3">beta-galactosidase</fullName>
        <ecNumber evidence="3">3.2.1.23</ecNumber>
    </recommendedName>
    <alternativeName>
        <fullName evidence="6">Lactase</fullName>
    </alternativeName>
</protein>
<dbReference type="InterPro" id="IPR006103">
    <property type="entry name" value="Glyco_hydro_2_cat"/>
</dbReference>
<dbReference type="InterPro" id="IPR023232">
    <property type="entry name" value="Glyco_hydro_2_AS"/>
</dbReference>
<gene>
    <name evidence="9" type="primary">lacZ_2</name>
    <name evidence="9" type="ORF">Pan181_22420</name>
</gene>
<dbReference type="Pfam" id="PF16353">
    <property type="entry name" value="LacZ_4"/>
    <property type="match status" value="1"/>
</dbReference>
<dbReference type="OrthoDB" id="9762066at2"/>
<dbReference type="InterPro" id="IPR006104">
    <property type="entry name" value="Glyco_hydro_2_N"/>
</dbReference>
<dbReference type="KEGG" id="amuc:Pan181_22420"/>
<feature type="chain" id="PRO_5022123008" description="beta-galactosidase" evidence="7">
    <location>
        <begin position="23"/>
        <end position="1273"/>
    </location>
</feature>
<accession>A0A518AMU1</accession>
<dbReference type="Pfam" id="PF00703">
    <property type="entry name" value="Glyco_hydro_2"/>
    <property type="match status" value="1"/>
</dbReference>
<dbReference type="PRINTS" id="PR00132">
    <property type="entry name" value="GLHYDRLASE2"/>
</dbReference>
<dbReference type="EMBL" id="CP036278">
    <property type="protein sequence ID" value="QDU56040.1"/>
    <property type="molecule type" value="Genomic_DNA"/>
</dbReference>
<feature type="domain" description="F5/8 type C" evidence="8">
    <location>
        <begin position="1115"/>
        <end position="1272"/>
    </location>
</feature>
<dbReference type="InterPro" id="IPR000421">
    <property type="entry name" value="FA58C"/>
</dbReference>
<keyword evidence="7" id="KW-0732">Signal</keyword>
<keyword evidence="10" id="KW-1185">Reference proteome</keyword>
<dbReference type="InterPro" id="IPR036156">
    <property type="entry name" value="Beta-gal/glucu_dom_sf"/>
</dbReference>
<dbReference type="GO" id="GO:0030246">
    <property type="term" value="F:carbohydrate binding"/>
    <property type="evidence" value="ECO:0007669"/>
    <property type="project" value="InterPro"/>
</dbReference>
<dbReference type="Proteomes" id="UP000315750">
    <property type="component" value="Chromosome"/>
</dbReference>
<dbReference type="PROSITE" id="PS50022">
    <property type="entry name" value="FA58C_3"/>
    <property type="match status" value="1"/>
</dbReference>
<dbReference type="AlphaFoldDB" id="A0A518AMU1"/>
<evidence type="ECO:0000313" key="9">
    <source>
        <dbReference type="EMBL" id="QDU56040.1"/>
    </source>
</evidence>
<dbReference type="InterPro" id="IPR004199">
    <property type="entry name" value="B-gal_small/dom_5"/>
</dbReference>
<dbReference type="InterPro" id="IPR050347">
    <property type="entry name" value="Bact_Beta-galactosidase"/>
</dbReference>
<organism evidence="9 10">
    <name type="scientific">Aeoliella mucimassa</name>
    <dbReference type="NCBI Taxonomy" id="2527972"/>
    <lineage>
        <taxon>Bacteria</taxon>
        <taxon>Pseudomonadati</taxon>
        <taxon>Planctomycetota</taxon>
        <taxon>Planctomycetia</taxon>
        <taxon>Pirellulales</taxon>
        <taxon>Lacipirellulaceae</taxon>
        <taxon>Aeoliella</taxon>
    </lineage>
</organism>
<dbReference type="Pfam" id="PF00754">
    <property type="entry name" value="F5_F8_type_C"/>
    <property type="match status" value="1"/>
</dbReference>
<dbReference type="Gene3D" id="2.70.98.10">
    <property type="match status" value="1"/>
</dbReference>
<name>A0A518AMU1_9BACT</name>
<dbReference type="GO" id="GO:0005990">
    <property type="term" value="P:lactose catabolic process"/>
    <property type="evidence" value="ECO:0007669"/>
    <property type="project" value="TreeGrafter"/>
</dbReference>
<proteinExistence type="inferred from homology"/>
<dbReference type="EC" id="3.2.1.23" evidence="3"/>
<evidence type="ECO:0000259" key="8">
    <source>
        <dbReference type="PROSITE" id="PS50022"/>
    </source>
</evidence>
<evidence type="ECO:0000256" key="2">
    <source>
        <dbReference type="ARBA" id="ARBA00007401"/>
    </source>
</evidence>
<dbReference type="SUPFAM" id="SSF51445">
    <property type="entry name" value="(Trans)glycosidases"/>
    <property type="match status" value="1"/>
</dbReference>
<evidence type="ECO:0000256" key="4">
    <source>
        <dbReference type="ARBA" id="ARBA00022801"/>
    </source>
</evidence>
<dbReference type="SUPFAM" id="SSF74650">
    <property type="entry name" value="Galactose mutarotase-like"/>
    <property type="match status" value="1"/>
</dbReference>
<dbReference type="Pfam" id="PF02929">
    <property type="entry name" value="Bgal_small_N"/>
    <property type="match status" value="1"/>
</dbReference>
<keyword evidence="4 9" id="KW-0378">Hydrolase</keyword>
<evidence type="ECO:0000256" key="6">
    <source>
        <dbReference type="ARBA" id="ARBA00032230"/>
    </source>
</evidence>
<evidence type="ECO:0000256" key="3">
    <source>
        <dbReference type="ARBA" id="ARBA00012756"/>
    </source>
</evidence>
<dbReference type="PANTHER" id="PTHR46323">
    <property type="entry name" value="BETA-GALACTOSIDASE"/>
    <property type="match status" value="1"/>
</dbReference>
<dbReference type="Gene3D" id="3.20.20.80">
    <property type="entry name" value="Glycosidases"/>
    <property type="match status" value="1"/>
</dbReference>